<dbReference type="PANTHER" id="PTHR43142">
    <property type="entry name" value="CARBOXYLIC ESTER HYDROLASE"/>
    <property type="match status" value="1"/>
</dbReference>
<reference evidence="5" key="2">
    <citation type="submission" date="2024-01" db="EMBL/GenBank/DDBJ databases">
        <title>Comparative genomics of Cryptococcus and Kwoniella reveals pathogenesis evolution and contrasting modes of karyotype evolution via chromosome fusion or intercentromeric recombination.</title>
        <authorList>
            <person name="Coelho M.A."/>
            <person name="David-Palma M."/>
            <person name="Shea T."/>
            <person name="Bowers K."/>
            <person name="McGinley-Smith S."/>
            <person name="Mohammad A.W."/>
            <person name="Gnirke A."/>
            <person name="Yurkov A.M."/>
            <person name="Nowrousian M."/>
            <person name="Sun S."/>
            <person name="Cuomo C.A."/>
            <person name="Heitman J."/>
        </authorList>
    </citation>
    <scope>NUCLEOTIDE SEQUENCE</scope>
    <source>
        <strain evidence="5">CBS 12478</strain>
    </source>
</reference>
<evidence type="ECO:0000256" key="1">
    <source>
        <dbReference type="ARBA" id="ARBA00005964"/>
    </source>
</evidence>
<dbReference type="InterPro" id="IPR019826">
    <property type="entry name" value="Carboxylesterase_B_AS"/>
</dbReference>
<dbReference type="PANTHER" id="PTHR43142:SF8">
    <property type="entry name" value="CARBOXYLIC ESTER HYDROLASE"/>
    <property type="match status" value="1"/>
</dbReference>
<sequence length="522" mass="58146">MIEGPSLDVGETYTPVTIQAGPHGSLTGASIVAPDGHLKCHRFLQIPYAHPPTGENRWRPPKALPEDYRWDDVKADDFGNITAQPTYSIKGPDGSTFPTVVAGRELSEDALTVNVWTPVGEPPREGWPVIIVAVAYRLSLFGFLASKEIAAENVDGCAGNFGFMDQRLGLEWAFQNVQHFGGNPSNITLGGPSAGSYSTQFQLAYEFNFPEKAQPIIKRVIQYSNAVPAQPKSVEESQAAFDGLLETLGISLDLDSETKMSQLRAISTEDLMKVIMRLKIHTFRAVSDGVFVHKDMLERVHNGHYASHFKERDMAMIIGEVEEEELLYSVTNPPASLGDLTVQLNNYYPVSQVSKIEQLYGVPSTCDPDSESDMAALRTLYGKMVADGQVYVPSRGLVNSLFEHGVGMDKILRYRISWKPKGAGRISIFNPQVTHSDDTWSWWYSKRYGFTENDCQIAQEWIKPWYLFLSGDVPQAAQVWWGKEGTPTTPRKQRALKSTTEIGVIEDDRWDRCMGIAETVKV</sequence>
<dbReference type="Pfam" id="PF00135">
    <property type="entry name" value="COesterase"/>
    <property type="match status" value="1"/>
</dbReference>
<dbReference type="Gene3D" id="3.40.50.1820">
    <property type="entry name" value="alpha/beta hydrolase"/>
    <property type="match status" value="1"/>
</dbReference>
<dbReference type="RefSeq" id="XP_065823026.1">
    <property type="nucleotide sequence ID" value="XM_065966954.1"/>
</dbReference>
<evidence type="ECO:0000256" key="3">
    <source>
        <dbReference type="RuleBase" id="RU361235"/>
    </source>
</evidence>
<keyword evidence="2 3" id="KW-0378">Hydrolase</keyword>
<dbReference type="SUPFAM" id="SSF53474">
    <property type="entry name" value="alpha/beta-Hydrolases"/>
    <property type="match status" value="1"/>
</dbReference>
<evidence type="ECO:0000256" key="2">
    <source>
        <dbReference type="ARBA" id="ARBA00022801"/>
    </source>
</evidence>
<feature type="domain" description="Carboxylesterase type B" evidence="4">
    <location>
        <begin position="129"/>
        <end position="482"/>
    </location>
</feature>
<dbReference type="GO" id="GO:0016787">
    <property type="term" value="F:hydrolase activity"/>
    <property type="evidence" value="ECO:0007669"/>
    <property type="project" value="UniProtKB-KW"/>
</dbReference>
<organism evidence="5 6">
    <name type="scientific">Kwoniella shandongensis</name>
    <dbReference type="NCBI Taxonomy" id="1734106"/>
    <lineage>
        <taxon>Eukaryota</taxon>
        <taxon>Fungi</taxon>
        <taxon>Dikarya</taxon>
        <taxon>Basidiomycota</taxon>
        <taxon>Agaricomycotina</taxon>
        <taxon>Tremellomycetes</taxon>
        <taxon>Tremellales</taxon>
        <taxon>Cryptococcaceae</taxon>
        <taxon>Kwoniella</taxon>
    </lineage>
</organism>
<protein>
    <recommendedName>
        <fullName evidence="3">Carboxylic ester hydrolase</fullName>
        <ecNumber evidence="3">3.1.1.-</ecNumber>
    </recommendedName>
</protein>
<keyword evidence="6" id="KW-1185">Reference proteome</keyword>
<proteinExistence type="inferred from homology"/>
<name>A0AAJ8LHK9_9TREE</name>
<reference evidence="5" key="1">
    <citation type="submission" date="2017-08" db="EMBL/GenBank/DDBJ databases">
        <authorList>
            <person name="Cuomo C."/>
            <person name="Billmyre B."/>
            <person name="Heitman J."/>
        </authorList>
    </citation>
    <scope>NUCLEOTIDE SEQUENCE</scope>
    <source>
        <strain evidence="5">CBS 12478</strain>
    </source>
</reference>
<evidence type="ECO:0000313" key="6">
    <source>
        <dbReference type="Proteomes" id="UP000322225"/>
    </source>
</evidence>
<dbReference type="EMBL" id="CP144052">
    <property type="protein sequence ID" value="WWD16929.1"/>
    <property type="molecule type" value="Genomic_DNA"/>
</dbReference>
<dbReference type="GeneID" id="43590556"/>
<dbReference type="InterPro" id="IPR002018">
    <property type="entry name" value="CarbesteraseB"/>
</dbReference>
<dbReference type="AlphaFoldDB" id="A0AAJ8LHK9"/>
<gene>
    <name evidence="5" type="ORF">CI109_101361</name>
</gene>
<dbReference type="EC" id="3.1.1.-" evidence="3"/>
<dbReference type="Proteomes" id="UP000322225">
    <property type="component" value="Chromosome 2"/>
</dbReference>
<accession>A0AAJ8LHK9</accession>
<comment type="similarity">
    <text evidence="1 3">Belongs to the type-B carboxylesterase/lipase family.</text>
</comment>
<dbReference type="InterPro" id="IPR029058">
    <property type="entry name" value="AB_hydrolase_fold"/>
</dbReference>
<evidence type="ECO:0000313" key="5">
    <source>
        <dbReference type="EMBL" id="WWD16929.1"/>
    </source>
</evidence>
<dbReference type="KEGG" id="ksn:43590556"/>
<dbReference type="PROSITE" id="PS00122">
    <property type="entry name" value="CARBOXYLESTERASE_B_1"/>
    <property type="match status" value="1"/>
</dbReference>
<evidence type="ECO:0000259" key="4">
    <source>
        <dbReference type="Pfam" id="PF00135"/>
    </source>
</evidence>